<dbReference type="EMBL" id="CP001488">
    <property type="protein sequence ID" value="ACN99880.1"/>
    <property type="molecule type" value="Genomic_DNA"/>
</dbReference>
<evidence type="ECO:0000313" key="1">
    <source>
        <dbReference type="EMBL" id="ACN99880.1"/>
    </source>
</evidence>
<reference evidence="2" key="1">
    <citation type="submission" date="2009-03" db="EMBL/GenBank/DDBJ databases">
        <title>Brucella melitensis ATCC 23457 whole genome shotgun sequencing project.</title>
        <authorList>
            <person name="Setubal J.C."/>
            <person name="Boyle S."/>
            <person name="Crasta O.R."/>
            <person name="Gillespie J.J."/>
            <person name="Kenyon R.W."/>
            <person name="Lu J."/>
            <person name="Mane S."/>
            <person name="Nagrani S."/>
            <person name="Shallom J.M."/>
            <person name="Shallom S."/>
            <person name="Shukla M."/>
            <person name="Snyder E.E."/>
            <person name="Sobral B.W."/>
            <person name="Wattam A.R."/>
            <person name="Will R."/>
            <person name="Williams K."/>
            <person name="Yoo H."/>
            <person name="Munk C."/>
            <person name="Tapia R."/>
            <person name="Han C."/>
            <person name="Detter J.C."/>
            <person name="Bruce D."/>
            <person name="Brettin T.S."/>
        </authorList>
    </citation>
    <scope>NUCLEOTIDE SEQUENCE [LARGE SCALE GENOMIC DNA]</scope>
    <source>
        <strain evidence="2">ATCC 23457</strain>
    </source>
</reference>
<proteinExistence type="predicted"/>
<gene>
    <name evidence="1" type="ordered locus">BMEA_A0063</name>
</gene>
<name>C0RGC3_BRUMB</name>
<sequence>MKVTDFIESSLFRIASGDRAVQLTGNIAVGDEFY</sequence>
<dbReference type="AlphaFoldDB" id="C0RGC3"/>
<protein>
    <submittedName>
        <fullName evidence="1">Uncharacterized protein</fullName>
    </submittedName>
</protein>
<dbReference type="HOGENOM" id="CLU_3372513_0_0_5"/>
<accession>C0RGC3</accession>
<evidence type="ECO:0000313" key="2">
    <source>
        <dbReference type="Proteomes" id="UP000001748"/>
    </source>
</evidence>
<organism evidence="1 2">
    <name type="scientific">Brucella melitensis biotype 2 (strain ATCC 23457)</name>
    <dbReference type="NCBI Taxonomy" id="546272"/>
    <lineage>
        <taxon>Bacteria</taxon>
        <taxon>Pseudomonadati</taxon>
        <taxon>Pseudomonadota</taxon>
        <taxon>Alphaproteobacteria</taxon>
        <taxon>Hyphomicrobiales</taxon>
        <taxon>Brucellaceae</taxon>
        <taxon>Brucella/Ochrobactrum group</taxon>
        <taxon>Brucella</taxon>
    </lineage>
</organism>
<dbReference type="Proteomes" id="UP000001748">
    <property type="component" value="Chromosome I"/>
</dbReference>
<dbReference type="KEGG" id="bmi:BMEA_A0063"/>